<dbReference type="Proteomes" id="UP000646523">
    <property type="component" value="Unassembled WGS sequence"/>
</dbReference>
<feature type="transmembrane region" description="Helical" evidence="1">
    <location>
        <begin position="66"/>
        <end position="97"/>
    </location>
</feature>
<name>A0A917Z901_9ACTN</name>
<evidence type="ECO:0000256" key="1">
    <source>
        <dbReference type="SAM" id="Phobius"/>
    </source>
</evidence>
<sequence length="147" mass="15570">MFCTHAYHLPPRIAAGVFILNSGLSKAKADRETAVRVHGMAAGTYPALRGKDPEEFVKMLSRTEMALGAALLVPLVPSLLAGAALTAFAGGLLGMYLKTPGMRREGSLRPSPNGLALAKDVWLLGMGLGLVLDELSEPRTIIDLRCS</sequence>
<protein>
    <recommendedName>
        <fullName evidence="4">DoxX family protein</fullName>
    </recommendedName>
</protein>
<reference evidence="2" key="1">
    <citation type="journal article" date="2014" name="Int. J. Syst. Evol. Microbiol.">
        <title>Complete genome sequence of Corynebacterium casei LMG S-19264T (=DSM 44701T), isolated from a smear-ripened cheese.</title>
        <authorList>
            <consortium name="US DOE Joint Genome Institute (JGI-PGF)"/>
            <person name="Walter F."/>
            <person name="Albersmeier A."/>
            <person name="Kalinowski J."/>
            <person name="Ruckert C."/>
        </authorList>
    </citation>
    <scope>NUCLEOTIDE SEQUENCE</scope>
    <source>
        <strain evidence="2">CGMCC 4.7368</strain>
    </source>
</reference>
<accession>A0A917Z901</accession>
<keyword evidence="1" id="KW-1133">Transmembrane helix</keyword>
<evidence type="ECO:0000313" key="2">
    <source>
        <dbReference type="EMBL" id="GGO77339.1"/>
    </source>
</evidence>
<proteinExistence type="predicted"/>
<keyword evidence="1" id="KW-0472">Membrane</keyword>
<organism evidence="2 3">
    <name type="scientific">Nonomuraea cavernae</name>
    <dbReference type="NCBI Taxonomy" id="2045107"/>
    <lineage>
        <taxon>Bacteria</taxon>
        <taxon>Bacillati</taxon>
        <taxon>Actinomycetota</taxon>
        <taxon>Actinomycetes</taxon>
        <taxon>Streptosporangiales</taxon>
        <taxon>Streptosporangiaceae</taxon>
        <taxon>Nonomuraea</taxon>
    </lineage>
</organism>
<keyword evidence="1" id="KW-0812">Transmembrane</keyword>
<evidence type="ECO:0000313" key="3">
    <source>
        <dbReference type="Proteomes" id="UP000646523"/>
    </source>
</evidence>
<reference evidence="2" key="2">
    <citation type="submission" date="2020-09" db="EMBL/GenBank/DDBJ databases">
        <authorList>
            <person name="Sun Q."/>
            <person name="Zhou Y."/>
        </authorList>
    </citation>
    <scope>NUCLEOTIDE SEQUENCE</scope>
    <source>
        <strain evidence="2">CGMCC 4.7368</strain>
    </source>
</reference>
<keyword evidence="3" id="KW-1185">Reference proteome</keyword>
<dbReference type="AlphaFoldDB" id="A0A917Z901"/>
<evidence type="ECO:0008006" key="4">
    <source>
        <dbReference type="Google" id="ProtNLM"/>
    </source>
</evidence>
<gene>
    <name evidence="2" type="ORF">GCM10012289_56790</name>
</gene>
<dbReference type="EMBL" id="BMNH01000022">
    <property type="protein sequence ID" value="GGO77339.1"/>
    <property type="molecule type" value="Genomic_DNA"/>
</dbReference>
<comment type="caution">
    <text evidence="2">The sequence shown here is derived from an EMBL/GenBank/DDBJ whole genome shotgun (WGS) entry which is preliminary data.</text>
</comment>